<dbReference type="SUPFAM" id="SSF48452">
    <property type="entry name" value="TPR-like"/>
    <property type="match status" value="2"/>
</dbReference>
<evidence type="ECO:0000256" key="3">
    <source>
        <dbReference type="ARBA" id="ARBA00022737"/>
    </source>
</evidence>
<name>A0A8L8Q2X2_HELPZ</name>
<evidence type="ECO:0000313" key="7">
    <source>
        <dbReference type="Proteomes" id="UP000050761"/>
    </source>
</evidence>
<dbReference type="GO" id="GO:0120170">
    <property type="term" value="F:intraciliary transport particle B binding"/>
    <property type="evidence" value="ECO:0007669"/>
    <property type="project" value="TreeGrafter"/>
</dbReference>
<evidence type="ECO:0000256" key="1">
    <source>
        <dbReference type="ARBA" id="ARBA00004138"/>
    </source>
</evidence>
<dbReference type="Proteomes" id="UP000050761">
    <property type="component" value="Unassembled WGS sequence"/>
</dbReference>
<reference evidence="8" key="1">
    <citation type="submission" date="2019-09" db="UniProtKB">
        <authorList>
            <consortium name="WormBaseParasite"/>
        </authorList>
    </citation>
    <scope>IDENTIFICATION</scope>
</reference>
<keyword evidence="4" id="KW-0802">TPR repeat</keyword>
<evidence type="ECO:0000256" key="4">
    <source>
        <dbReference type="ARBA" id="ARBA00022803"/>
    </source>
</evidence>
<evidence type="ECO:0000256" key="5">
    <source>
        <dbReference type="ARBA" id="ARBA00023273"/>
    </source>
</evidence>
<dbReference type="PANTHER" id="PTHR14781:SF0">
    <property type="entry name" value="INTRAFLAGELLAR TRANSPORT PROTEIN 56"/>
    <property type="match status" value="1"/>
</dbReference>
<keyword evidence="3" id="KW-0677">Repeat</keyword>
<evidence type="ECO:0000256" key="6">
    <source>
        <dbReference type="SAM" id="MobiDB-lite"/>
    </source>
</evidence>
<dbReference type="InterPro" id="IPR011990">
    <property type="entry name" value="TPR-like_helical_dom_sf"/>
</dbReference>
<keyword evidence="7" id="KW-1185">Reference proteome</keyword>
<feature type="region of interest" description="Disordered" evidence="6">
    <location>
        <begin position="1"/>
        <end position="20"/>
    </location>
</feature>
<comment type="subcellular location">
    <subcellularLocation>
        <location evidence="1">Cell projection</location>
        <location evidence="1">Cilium</location>
    </subcellularLocation>
</comment>
<comment type="similarity">
    <text evidence="2">Belongs to the IFT56 family.</text>
</comment>
<evidence type="ECO:0000313" key="8">
    <source>
        <dbReference type="WBParaSite" id="HPBE_0001063601-mRNA-1"/>
    </source>
</evidence>
<accession>A0A8L8Q2X2</accession>
<dbReference type="AlphaFoldDB" id="A0A8L8Q2X2"/>
<dbReference type="Gene3D" id="1.25.40.10">
    <property type="entry name" value="Tetratricopeptide repeat domain"/>
    <property type="match status" value="1"/>
</dbReference>
<dbReference type="GO" id="GO:0097546">
    <property type="term" value="C:ciliary base"/>
    <property type="evidence" value="ECO:0007669"/>
    <property type="project" value="TreeGrafter"/>
</dbReference>
<feature type="compositionally biased region" description="Basic residues" evidence="6">
    <location>
        <begin position="1"/>
        <end position="12"/>
    </location>
</feature>
<dbReference type="GO" id="GO:0030992">
    <property type="term" value="C:intraciliary transport particle B"/>
    <property type="evidence" value="ECO:0007669"/>
    <property type="project" value="TreeGrafter"/>
</dbReference>
<dbReference type="GO" id="GO:0036064">
    <property type="term" value="C:ciliary basal body"/>
    <property type="evidence" value="ECO:0007669"/>
    <property type="project" value="TreeGrafter"/>
</dbReference>
<keyword evidence="5" id="KW-0966">Cell projection</keyword>
<organism evidence="7 8">
    <name type="scientific">Heligmosomoides polygyrus</name>
    <name type="common">Parasitic roundworm</name>
    <dbReference type="NCBI Taxonomy" id="6339"/>
    <lineage>
        <taxon>Eukaryota</taxon>
        <taxon>Metazoa</taxon>
        <taxon>Ecdysozoa</taxon>
        <taxon>Nematoda</taxon>
        <taxon>Chromadorea</taxon>
        <taxon>Rhabditida</taxon>
        <taxon>Rhabditina</taxon>
        <taxon>Rhabditomorpha</taxon>
        <taxon>Strongyloidea</taxon>
        <taxon>Heligmosomidae</taxon>
        <taxon>Heligmosomoides</taxon>
    </lineage>
</organism>
<dbReference type="PANTHER" id="PTHR14781">
    <property type="entry name" value="INTRAFLAGELLAR TRANSPORT PROTEIN 56"/>
    <property type="match status" value="1"/>
</dbReference>
<dbReference type="GO" id="GO:0035720">
    <property type="term" value="P:intraciliary anterograde transport"/>
    <property type="evidence" value="ECO:0007669"/>
    <property type="project" value="TreeGrafter"/>
</dbReference>
<protein>
    <submittedName>
        <fullName evidence="8">Intraflagellar transport protein 56</fullName>
    </submittedName>
</protein>
<dbReference type="GO" id="GO:0035735">
    <property type="term" value="P:intraciliary transport involved in cilium assembly"/>
    <property type="evidence" value="ECO:0007669"/>
    <property type="project" value="TreeGrafter"/>
</dbReference>
<dbReference type="WBParaSite" id="HPBE_0001063601-mRNA-1">
    <property type="protein sequence ID" value="HPBE_0001063601-mRNA-1"/>
    <property type="gene ID" value="HPBE_0001063601"/>
</dbReference>
<dbReference type="InterPro" id="IPR030511">
    <property type="entry name" value="TTC26"/>
</dbReference>
<evidence type="ECO:0000256" key="2">
    <source>
        <dbReference type="ARBA" id="ARBA00007834"/>
    </source>
</evidence>
<proteinExistence type="inferred from homology"/>
<sequence length="448" mass="51336">LLSRLRPAKKKQAAAPRPQGRQQIPDLDEFLIKKDYAAAISLLEFKQKNGEKNEATNLWLGHCYFRSGDYKKALEYAKMNLPADRTPLQNRLMFHVSHKLGEEKRLMAHHQLLGNTMEDQLSLASIHYMRMHYMEAIEIYKTILQEHTNMIALNVYMAMCYYKMDYFDVAQVVFKDGDGALQVFPGLMDTLPEARVNLILYHLKKEDIDSAMALCNDLEPQSTTEFLVKAIAFAYWGQLKESKDHLKTAEQFFKMVGESPYDTDTIPGRQSMACSLFLSGQYDDALVYLNSIQPYHHNDDVFSFNIAQTEMQCGLWREAEEHFLAVTGPDLVMNRKPQLAWDIYTRSTDPKESFNILRVIAMDCYAVGEFYFAAKAFDGLEKIDPSPENWQGKRGAASGLFKMLVLGKASNEQMSEVLKLLDRGNHPQAEFVSSTIRKWAKANEITLE</sequence>